<dbReference type="InterPro" id="IPR024079">
    <property type="entry name" value="MetalloPept_cat_dom_sf"/>
</dbReference>
<dbReference type="EMBL" id="JBHUEM010000045">
    <property type="protein sequence ID" value="MFD1738388.1"/>
    <property type="molecule type" value="Genomic_DNA"/>
</dbReference>
<reference evidence="3" key="1">
    <citation type="journal article" date="2019" name="Int. J. Syst. Evol. Microbiol.">
        <title>The Global Catalogue of Microorganisms (GCM) 10K type strain sequencing project: providing services to taxonomists for standard genome sequencing and annotation.</title>
        <authorList>
            <consortium name="The Broad Institute Genomics Platform"/>
            <consortium name="The Broad Institute Genome Sequencing Center for Infectious Disease"/>
            <person name="Wu L."/>
            <person name="Ma J."/>
        </authorList>
    </citation>
    <scope>NUCLEOTIDE SEQUENCE [LARGE SCALE GENOMIC DNA]</scope>
    <source>
        <strain evidence="3">CCUG 49339</strain>
    </source>
</reference>
<evidence type="ECO:0000259" key="1">
    <source>
        <dbReference type="Pfam" id="PF07737"/>
    </source>
</evidence>
<dbReference type="RefSeq" id="WP_377929598.1">
    <property type="nucleotide sequence ID" value="NZ_JBHUEM010000045.1"/>
</dbReference>
<protein>
    <submittedName>
        <fullName evidence="2">Toxin</fullName>
    </submittedName>
</protein>
<dbReference type="Proteomes" id="UP001597214">
    <property type="component" value="Unassembled WGS sequence"/>
</dbReference>
<dbReference type="SUPFAM" id="SSF55486">
    <property type="entry name" value="Metalloproteases ('zincins'), catalytic domain"/>
    <property type="match status" value="1"/>
</dbReference>
<evidence type="ECO:0000313" key="3">
    <source>
        <dbReference type="Proteomes" id="UP001597214"/>
    </source>
</evidence>
<organism evidence="2 3">
    <name type="scientific">Bacillus salitolerans</name>
    <dbReference type="NCBI Taxonomy" id="1437434"/>
    <lineage>
        <taxon>Bacteria</taxon>
        <taxon>Bacillati</taxon>
        <taxon>Bacillota</taxon>
        <taxon>Bacilli</taxon>
        <taxon>Bacillales</taxon>
        <taxon>Bacillaceae</taxon>
        <taxon>Bacillus</taxon>
    </lineage>
</organism>
<comment type="caution">
    <text evidence="2">The sequence shown here is derived from an EMBL/GenBank/DDBJ whole genome shotgun (WGS) entry which is preliminary data.</text>
</comment>
<proteinExistence type="predicted"/>
<evidence type="ECO:0000313" key="2">
    <source>
        <dbReference type="EMBL" id="MFD1738388.1"/>
    </source>
</evidence>
<dbReference type="InterPro" id="IPR014781">
    <property type="entry name" value="Anthrax_toxin_lethal/edema_N/C"/>
</dbReference>
<keyword evidence="3" id="KW-1185">Reference proteome</keyword>
<dbReference type="CDD" id="cd20183">
    <property type="entry name" value="M34_PPEP"/>
    <property type="match status" value="1"/>
</dbReference>
<gene>
    <name evidence="2" type="ORF">ACFSCX_17835</name>
</gene>
<name>A0ABW4LW57_9BACI</name>
<dbReference type="Gene3D" id="3.40.390.10">
    <property type="entry name" value="Collagenase (Catalytic Domain)"/>
    <property type="match status" value="1"/>
</dbReference>
<accession>A0ABW4LW57</accession>
<feature type="domain" description="Anthrax toxin lethal/endema factor N-/C-terminal" evidence="1">
    <location>
        <begin position="51"/>
        <end position="232"/>
    </location>
</feature>
<sequence>MKKMTFSLLIIMFLFIPVVTNNKIEASQGGHLLKYNEQLSTELLSIEHIILLEEIIVLPNESFYKDDAIQMIENVSKIHPNILKKTVENKVKLKLFTGSLTDQPGLTHLKGIMPKGYVRYTWDDVPGAGGAKMAYAKIGHSHKGKGHGSINLELHELAHSIDNHVFNSLRDDQEFLKIWKEESSVLFPDQPYFINHVEEYFAEVFAMYYLSFFTQTELYIHAPKTYYYLQQLEAEEPFPLEMAMIFH</sequence>
<dbReference type="Pfam" id="PF07737">
    <property type="entry name" value="ATLF"/>
    <property type="match status" value="1"/>
</dbReference>